<dbReference type="EMBL" id="AP028679">
    <property type="protein sequence ID" value="BEQ15892.1"/>
    <property type="molecule type" value="Genomic_DNA"/>
</dbReference>
<accession>A0AAU9EHE1</accession>
<evidence type="ECO:0008006" key="5">
    <source>
        <dbReference type="Google" id="ProtNLM"/>
    </source>
</evidence>
<reference evidence="4" key="1">
    <citation type="journal article" date="2023" name="Arch. Microbiol.">
        <title>Desulfoferula mesophilus gen. nov. sp. nov., a mesophilic sulfate-reducing bacterium isolated from a brackish lake sediment.</title>
        <authorList>
            <person name="Watanabe T."/>
            <person name="Yabe T."/>
            <person name="Tsuji J.M."/>
            <person name="Fukui M."/>
        </authorList>
    </citation>
    <scope>NUCLEOTIDE SEQUENCE [LARGE SCALE GENOMIC DNA]</scope>
    <source>
        <strain evidence="4">12FAK</strain>
    </source>
</reference>
<evidence type="ECO:0000256" key="1">
    <source>
        <dbReference type="SAM" id="MobiDB-lite"/>
    </source>
</evidence>
<keyword evidence="2" id="KW-0732">Signal</keyword>
<dbReference type="KEGG" id="dmp:FAK_29580"/>
<protein>
    <recommendedName>
        <fullName evidence="5">Curli production assembly/transport component CsgG</fullName>
    </recommendedName>
</protein>
<name>A0AAU9EHE1_9BACT</name>
<feature type="signal peptide" evidence="2">
    <location>
        <begin position="1"/>
        <end position="20"/>
    </location>
</feature>
<organism evidence="3 4">
    <name type="scientific">Desulfoferula mesophila</name>
    <dbReference type="NCBI Taxonomy" id="3058419"/>
    <lineage>
        <taxon>Bacteria</taxon>
        <taxon>Pseudomonadati</taxon>
        <taxon>Thermodesulfobacteriota</taxon>
        <taxon>Desulfarculia</taxon>
        <taxon>Desulfarculales</taxon>
        <taxon>Desulfarculaceae</taxon>
        <taxon>Desulfoferula</taxon>
    </lineage>
</organism>
<feature type="region of interest" description="Disordered" evidence="1">
    <location>
        <begin position="386"/>
        <end position="422"/>
    </location>
</feature>
<dbReference type="Proteomes" id="UP001366166">
    <property type="component" value="Chromosome"/>
</dbReference>
<feature type="chain" id="PRO_5044009463" description="Curli production assembly/transport component CsgG" evidence="2">
    <location>
        <begin position="21"/>
        <end position="487"/>
    </location>
</feature>
<proteinExistence type="predicted"/>
<feature type="compositionally biased region" description="Basic and acidic residues" evidence="1">
    <location>
        <begin position="407"/>
        <end position="416"/>
    </location>
</feature>
<evidence type="ECO:0000313" key="3">
    <source>
        <dbReference type="EMBL" id="BEQ15892.1"/>
    </source>
</evidence>
<gene>
    <name evidence="3" type="ORF">FAK_29580</name>
</gene>
<sequence length="487" mass="51955">MRSIAACVAYMLLLAGLVLGTGCSTIKTATTADAPTPAPGPVVKAGLKAVMPPVTDKRSWPREDSDTPDPNIHIFAPGITDQLRQGLLGSGLFVALPAPDQPAAQSLNDQFTVTINEFSLSTLGNNSWSAGAYILDGLILPVFGVVVVATKGEVDSGAYVLPSTRMGTTINADVAWGEKGLKKPILTRGYQVKVELGSVSQREVMAYVGGTSSEDGVKIGKAQGMKALQELTAQISRDPNWLYLNSWVRLARAREVIETSTNPEERMRAAQGLVGLLGPLSYSPNEAKILRDGLVGAGMRAEQVNELRAKYAGLKEVKELPAKQRLGEAQAEKLFDDPAVERALAHGEVTRQALALILNAMAPVTPKAKAEAEAAPPATKVQIPVLARPTMPDPQEDYTGQRPKVTPKADKPKETPKPLPLTPQAQTLQDELIDQLAAALKGKPRLQAVFLDQADTAVGPLWPVAKKVLLKVDSPQAKNYLAKREAS</sequence>
<dbReference type="PROSITE" id="PS51257">
    <property type="entry name" value="PROKAR_LIPOPROTEIN"/>
    <property type="match status" value="1"/>
</dbReference>
<evidence type="ECO:0000313" key="4">
    <source>
        <dbReference type="Proteomes" id="UP001366166"/>
    </source>
</evidence>
<evidence type="ECO:0000256" key="2">
    <source>
        <dbReference type="SAM" id="SignalP"/>
    </source>
</evidence>
<dbReference type="AlphaFoldDB" id="A0AAU9EHE1"/>
<dbReference type="RefSeq" id="WP_338600961.1">
    <property type="nucleotide sequence ID" value="NZ_AP028679.1"/>
</dbReference>
<keyword evidence="4" id="KW-1185">Reference proteome</keyword>